<sequence length="276" mass="29700">MGKIAEGVAETIVVVRGGGDLATGVVQKLHHTGFKVVILETEKPLAIRRTVALCNAVFEKEQQVEDLNARLVTSLTECEACWNKGELPVWVDAQADSLNELKPLILIDAILAKRNIGTNRKMAPITIALGPGFSAPEDVDVVVETMRGHYLGRLYFEGSALANTGIPGEIGGKSAERVIHAPASGQVKHIKKIGDSVQKGELLFYVGDQPVFSPLEGVLRGLISDQVECKKGLKCADVDPRVVDEVDCFTISDKARALGGAVLDAIFMIGHQKERL</sequence>
<organism evidence="1 2">
    <name type="scientific">Enterococcus wangshanyuanii</name>
    <dbReference type="NCBI Taxonomy" id="2005703"/>
    <lineage>
        <taxon>Bacteria</taxon>
        <taxon>Bacillati</taxon>
        <taxon>Bacillota</taxon>
        <taxon>Bacilli</taxon>
        <taxon>Lactobacillales</taxon>
        <taxon>Enterococcaceae</taxon>
        <taxon>Enterococcus</taxon>
    </lineage>
</organism>
<evidence type="ECO:0008006" key="3">
    <source>
        <dbReference type="Google" id="ProtNLM"/>
    </source>
</evidence>
<evidence type="ECO:0000313" key="2">
    <source>
        <dbReference type="Proteomes" id="UP000630615"/>
    </source>
</evidence>
<name>A0ABQ1NJR1_9ENTE</name>
<keyword evidence="2" id="KW-1185">Reference proteome</keyword>
<dbReference type="NCBIfam" id="TIGR03309">
    <property type="entry name" value="matur_yqeB"/>
    <property type="match status" value="1"/>
</dbReference>
<dbReference type="RefSeq" id="WP_088268479.1">
    <property type="nucleotide sequence ID" value="NZ_BMKI01000001.1"/>
</dbReference>
<gene>
    <name evidence="1" type="ORF">GCM10011573_05750</name>
</gene>
<evidence type="ECO:0000313" key="1">
    <source>
        <dbReference type="EMBL" id="GGC78909.1"/>
    </source>
</evidence>
<proteinExistence type="predicted"/>
<dbReference type="Proteomes" id="UP000630615">
    <property type="component" value="Unassembled WGS sequence"/>
</dbReference>
<protein>
    <recommendedName>
        <fullName evidence="3">Molybdenum hydroxylase</fullName>
    </recommendedName>
</protein>
<dbReference type="InterPro" id="IPR017695">
    <property type="entry name" value="Se-dep_Mo_hydrolase_YqeB"/>
</dbReference>
<dbReference type="EMBL" id="BMKI01000001">
    <property type="protein sequence ID" value="GGC78909.1"/>
    <property type="molecule type" value="Genomic_DNA"/>
</dbReference>
<accession>A0ABQ1NJR1</accession>
<reference evidence="2" key="1">
    <citation type="journal article" date="2019" name="Int. J. Syst. Evol. Microbiol.">
        <title>The Global Catalogue of Microorganisms (GCM) 10K type strain sequencing project: providing services to taxonomists for standard genome sequencing and annotation.</title>
        <authorList>
            <consortium name="The Broad Institute Genomics Platform"/>
            <consortium name="The Broad Institute Genome Sequencing Center for Infectious Disease"/>
            <person name="Wu L."/>
            <person name="Ma J."/>
        </authorList>
    </citation>
    <scope>NUCLEOTIDE SEQUENCE [LARGE SCALE GENOMIC DNA]</scope>
    <source>
        <strain evidence="2">CGMCC 1.15942</strain>
    </source>
</reference>
<comment type="caution">
    <text evidence="1">The sequence shown here is derived from an EMBL/GenBank/DDBJ whole genome shotgun (WGS) entry which is preliminary data.</text>
</comment>